<proteinExistence type="predicted"/>
<dbReference type="EMBL" id="JQCE01000001">
    <property type="protein sequence ID" value="KRO18909.1"/>
    <property type="molecule type" value="Genomic_DNA"/>
</dbReference>
<sequence>MYSETVATLLNDLKTHYDGEINVVISGDASGYLRHEDSQEVIKPDGSIEIQVTDTTNVDYTLSHELMHMMLQFKNFPQLQYHLLTGQPQLDDQLYATSTTLYNTVAHVLVVAWQREHGLITPEVVDQVTAAFEDAVPAETPDSEELFIFRVLSLTDHLVFMNGGDEAQQAQWQAAFPVAYPQAKALYQGIIEKAPDTPFAFRRAAVRLLADFDTMITRFGYQETNNPEFATIPPVLSERQLRLTLNQVFELKHSEYRDRDTKERAYVAVGKSDQQNAFVLPLTQAQTTPEAFQQLYQRSLQDILTAYHLDYAIR</sequence>
<dbReference type="Proteomes" id="UP000050969">
    <property type="component" value="Unassembled WGS sequence"/>
</dbReference>
<accession>A0A0R2N495</accession>
<name>A0A0R2N495_9LACO</name>
<protein>
    <recommendedName>
        <fullName evidence="3">IpaB EvcA family protein</fullName>
    </recommendedName>
</protein>
<dbReference type="STRING" id="1293598.IV56_GL000061"/>
<comment type="caution">
    <text evidence="1">The sequence shown here is derived from an EMBL/GenBank/DDBJ whole genome shotgun (WGS) entry which is preliminary data.</text>
</comment>
<keyword evidence="2" id="KW-1185">Reference proteome</keyword>
<gene>
    <name evidence="1" type="ORF">IV56_GL000061</name>
</gene>
<dbReference type="OrthoDB" id="2246846at2"/>
<evidence type="ECO:0008006" key="3">
    <source>
        <dbReference type="Google" id="ProtNLM"/>
    </source>
</evidence>
<evidence type="ECO:0000313" key="2">
    <source>
        <dbReference type="Proteomes" id="UP000050969"/>
    </source>
</evidence>
<dbReference type="AlphaFoldDB" id="A0A0R2N495"/>
<reference evidence="1 2" key="1">
    <citation type="journal article" date="2015" name="Genome Announc.">
        <title>Expanding the biotechnology potential of lactobacilli through comparative genomics of 213 strains and associated genera.</title>
        <authorList>
            <person name="Sun Z."/>
            <person name="Harris H.M."/>
            <person name="McCann A."/>
            <person name="Guo C."/>
            <person name="Argimon S."/>
            <person name="Zhang W."/>
            <person name="Yang X."/>
            <person name="Jeffery I.B."/>
            <person name="Cooney J.C."/>
            <person name="Kagawa T.F."/>
            <person name="Liu W."/>
            <person name="Song Y."/>
            <person name="Salvetti E."/>
            <person name="Wrobel A."/>
            <person name="Rasinkangas P."/>
            <person name="Parkhill J."/>
            <person name="Rea M.C."/>
            <person name="O'Sullivan O."/>
            <person name="Ritari J."/>
            <person name="Douillard F.P."/>
            <person name="Paul Ross R."/>
            <person name="Yang R."/>
            <person name="Briner A.E."/>
            <person name="Felis G.E."/>
            <person name="de Vos W.M."/>
            <person name="Barrangou R."/>
            <person name="Klaenhammer T.R."/>
            <person name="Caufield P.W."/>
            <person name="Cui Y."/>
            <person name="Zhang H."/>
            <person name="O'Toole P.W."/>
        </authorList>
    </citation>
    <scope>NUCLEOTIDE SEQUENCE [LARGE SCALE GENOMIC DNA]</scope>
    <source>
        <strain evidence="1 2">DSM 24301</strain>
    </source>
</reference>
<evidence type="ECO:0000313" key="1">
    <source>
        <dbReference type="EMBL" id="KRO18909.1"/>
    </source>
</evidence>
<dbReference type="PATRIC" id="fig|1293598.4.peg.61"/>
<dbReference type="RefSeq" id="WP_054777067.1">
    <property type="nucleotide sequence ID" value="NZ_BBBX01000007.1"/>
</dbReference>
<organism evidence="1 2">
    <name type="scientific">Lacticaseibacillus saniviri JCM 17471 = DSM 24301</name>
    <dbReference type="NCBI Taxonomy" id="1293598"/>
    <lineage>
        <taxon>Bacteria</taxon>
        <taxon>Bacillati</taxon>
        <taxon>Bacillota</taxon>
        <taxon>Bacilli</taxon>
        <taxon>Lactobacillales</taxon>
        <taxon>Lactobacillaceae</taxon>
        <taxon>Lacticaseibacillus</taxon>
    </lineage>
</organism>